<name>A0A1G2R4D0_9BACT</name>
<evidence type="ECO:0000313" key="3">
    <source>
        <dbReference type="Proteomes" id="UP000179258"/>
    </source>
</evidence>
<organism evidence="2 3">
    <name type="scientific">Candidatus Wildermuthbacteria bacterium RIFCSPHIGHO2_02_FULL_47_17</name>
    <dbReference type="NCBI Taxonomy" id="1802452"/>
    <lineage>
        <taxon>Bacteria</taxon>
        <taxon>Candidatus Wildermuthiibacteriota</taxon>
    </lineage>
</organism>
<dbReference type="Pfam" id="PF26593">
    <property type="entry name" value="TraC-like"/>
    <property type="match status" value="1"/>
</dbReference>
<proteinExistence type="predicted"/>
<reference evidence="2 3" key="1">
    <citation type="journal article" date="2016" name="Nat. Commun.">
        <title>Thousands of microbial genomes shed light on interconnected biogeochemical processes in an aquifer system.</title>
        <authorList>
            <person name="Anantharaman K."/>
            <person name="Brown C.T."/>
            <person name="Hug L.A."/>
            <person name="Sharon I."/>
            <person name="Castelle C.J."/>
            <person name="Probst A.J."/>
            <person name="Thomas B.C."/>
            <person name="Singh A."/>
            <person name="Wilkins M.J."/>
            <person name="Karaoz U."/>
            <person name="Brodie E.L."/>
            <person name="Williams K.H."/>
            <person name="Hubbard S.S."/>
            <person name="Banfield J.F."/>
        </authorList>
    </citation>
    <scope>NUCLEOTIDE SEQUENCE [LARGE SCALE GENOMIC DNA]</scope>
</reference>
<feature type="domain" description="TraC-like" evidence="1">
    <location>
        <begin position="19"/>
        <end position="133"/>
    </location>
</feature>
<sequence>MKGATQEFLEVDQIREGIIVLKNKTLRGVLMVSSTNFALKSANEQNAIVYQFQSFLNSLDFSAQIVIQSRRLNITGYLDQIKALEKQHAGELMKTQIKSYYDFIKQFIEAGHIMTKEFFVVIPYSPTELYGVAAAKKALKTVASLTEEDFQRCKVQLWQRMEFAVLGLKRMGLQAIPLNTLELTELFWRLHHPSQAEHGYYPEIPPELTL</sequence>
<dbReference type="Proteomes" id="UP000179258">
    <property type="component" value="Unassembled WGS sequence"/>
</dbReference>
<dbReference type="InterPro" id="IPR058596">
    <property type="entry name" value="TraC-like_dom"/>
</dbReference>
<dbReference type="AlphaFoldDB" id="A0A1G2R4D0"/>
<comment type="caution">
    <text evidence="2">The sequence shown here is derived from an EMBL/GenBank/DDBJ whole genome shotgun (WGS) entry which is preliminary data.</text>
</comment>
<evidence type="ECO:0000313" key="2">
    <source>
        <dbReference type="EMBL" id="OHA67239.1"/>
    </source>
</evidence>
<gene>
    <name evidence="2" type="ORF">A3D59_00330</name>
</gene>
<dbReference type="EMBL" id="MHTX01000043">
    <property type="protein sequence ID" value="OHA67239.1"/>
    <property type="molecule type" value="Genomic_DNA"/>
</dbReference>
<evidence type="ECO:0000259" key="1">
    <source>
        <dbReference type="Pfam" id="PF26593"/>
    </source>
</evidence>
<accession>A0A1G2R4D0</accession>
<protein>
    <recommendedName>
        <fullName evidence="1">TraC-like domain-containing protein</fullName>
    </recommendedName>
</protein>